<dbReference type="Gene3D" id="2.130.10.10">
    <property type="entry name" value="YVTN repeat-like/Quinoprotein amine dehydrogenase"/>
    <property type="match status" value="3"/>
</dbReference>
<dbReference type="SMART" id="SM00220">
    <property type="entry name" value="S_TKc"/>
    <property type="match status" value="1"/>
</dbReference>
<feature type="transmembrane region" description="Helical" evidence="7">
    <location>
        <begin position="411"/>
        <end position="431"/>
    </location>
</feature>
<feature type="repeat" description="WD" evidence="5">
    <location>
        <begin position="557"/>
        <end position="598"/>
    </location>
</feature>
<accession>A0A517Z0H0</accession>
<feature type="binding site" evidence="6">
    <location>
        <position position="152"/>
    </location>
    <ligand>
        <name>ATP</name>
        <dbReference type="ChEBI" id="CHEBI:30616"/>
    </ligand>
</feature>
<dbReference type="Gene3D" id="1.10.510.10">
    <property type="entry name" value="Transferase(Phosphotransferase) domain 1"/>
    <property type="match status" value="1"/>
</dbReference>
<keyword evidence="7" id="KW-0812">Transmembrane</keyword>
<dbReference type="PANTHER" id="PTHR22847:SF637">
    <property type="entry name" value="WD REPEAT DOMAIN 5B"/>
    <property type="match status" value="1"/>
</dbReference>
<keyword evidence="1 5" id="KW-0853">WD repeat</keyword>
<dbReference type="EMBL" id="CP036275">
    <property type="protein sequence ID" value="QDU35953.1"/>
    <property type="molecule type" value="Genomic_DNA"/>
</dbReference>
<organism evidence="9 10">
    <name type="scientific">Maioricimonas rarisocia</name>
    <dbReference type="NCBI Taxonomy" id="2528026"/>
    <lineage>
        <taxon>Bacteria</taxon>
        <taxon>Pseudomonadati</taxon>
        <taxon>Planctomycetota</taxon>
        <taxon>Planctomycetia</taxon>
        <taxon>Planctomycetales</taxon>
        <taxon>Planctomycetaceae</taxon>
        <taxon>Maioricimonas</taxon>
    </lineage>
</organism>
<keyword evidence="3 6" id="KW-0547">Nucleotide-binding</keyword>
<keyword evidence="9" id="KW-0808">Transferase</keyword>
<evidence type="ECO:0000256" key="3">
    <source>
        <dbReference type="ARBA" id="ARBA00022741"/>
    </source>
</evidence>
<dbReference type="SUPFAM" id="SSF56112">
    <property type="entry name" value="Protein kinase-like (PK-like)"/>
    <property type="match status" value="1"/>
</dbReference>
<dbReference type="Pfam" id="PF00069">
    <property type="entry name" value="Pkinase"/>
    <property type="match status" value="1"/>
</dbReference>
<proteinExistence type="predicted"/>
<dbReference type="KEGG" id="mri:Mal4_02360"/>
<dbReference type="PANTHER" id="PTHR22847">
    <property type="entry name" value="WD40 REPEAT PROTEIN"/>
    <property type="match status" value="1"/>
</dbReference>
<dbReference type="PROSITE" id="PS50294">
    <property type="entry name" value="WD_REPEATS_REGION"/>
    <property type="match status" value="4"/>
</dbReference>
<feature type="repeat" description="WD" evidence="5">
    <location>
        <begin position="779"/>
        <end position="820"/>
    </location>
</feature>
<keyword evidence="2" id="KW-0677">Repeat</keyword>
<evidence type="ECO:0000256" key="1">
    <source>
        <dbReference type="ARBA" id="ARBA00022574"/>
    </source>
</evidence>
<dbReference type="EC" id="2.7.11.1" evidence="9"/>
<dbReference type="OrthoDB" id="500858at2"/>
<keyword evidence="10" id="KW-1185">Reference proteome</keyword>
<evidence type="ECO:0000256" key="4">
    <source>
        <dbReference type="ARBA" id="ARBA00022840"/>
    </source>
</evidence>
<dbReference type="CDD" id="cd14014">
    <property type="entry name" value="STKc_PknB_like"/>
    <property type="match status" value="1"/>
</dbReference>
<feature type="domain" description="Protein kinase" evidence="8">
    <location>
        <begin position="123"/>
        <end position="384"/>
    </location>
</feature>
<dbReference type="Proteomes" id="UP000320496">
    <property type="component" value="Chromosome"/>
</dbReference>
<dbReference type="RefSeq" id="WP_145366667.1">
    <property type="nucleotide sequence ID" value="NZ_CP036275.1"/>
</dbReference>
<dbReference type="InterPro" id="IPR020472">
    <property type="entry name" value="WD40_PAC1"/>
</dbReference>
<dbReference type="SUPFAM" id="SSF50978">
    <property type="entry name" value="WD40 repeat-like"/>
    <property type="match status" value="1"/>
</dbReference>
<dbReference type="InterPro" id="IPR017441">
    <property type="entry name" value="Protein_kinase_ATP_BS"/>
</dbReference>
<gene>
    <name evidence="9" type="primary">stkP_1</name>
    <name evidence="9" type="ORF">Mal4_02360</name>
</gene>
<feature type="repeat" description="WD" evidence="5">
    <location>
        <begin position="641"/>
        <end position="674"/>
    </location>
</feature>
<dbReference type="Gene3D" id="3.30.200.20">
    <property type="entry name" value="Phosphorylase Kinase, domain 1"/>
    <property type="match status" value="1"/>
</dbReference>
<evidence type="ECO:0000259" key="8">
    <source>
        <dbReference type="PROSITE" id="PS50011"/>
    </source>
</evidence>
<keyword evidence="7" id="KW-1133">Transmembrane helix</keyword>
<dbReference type="InterPro" id="IPR000719">
    <property type="entry name" value="Prot_kinase_dom"/>
</dbReference>
<dbReference type="PROSITE" id="PS50011">
    <property type="entry name" value="PROTEIN_KINASE_DOM"/>
    <property type="match status" value="1"/>
</dbReference>
<dbReference type="CDD" id="cd00200">
    <property type="entry name" value="WD40"/>
    <property type="match status" value="1"/>
</dbReference>
<dbReference type="InterPro" id="IPR036322">
    <property type="entry name" value="WD40_repeat_dom_sf"/>
</dbReference>
<name>A0A517Z0H0_9PLAN</name>
<feature type="repeat" description="WD" evidence="5">
    <location>
        <begin position="728"/>
        <end position="760"/>
    </location>
</feature>
<evidence type="ECO:0000256" key="5">
    <source>
        <dbReference type="PROSITE-ProRule" id="PRU00221"/>
    </source>
</evidence>
<feature type="repeat" description="WD" evidence="5">
    <location>
        <begin position="599"/>
        <end position="640"/>
    </location>
</feature>
<dbReference type="InterPro" id="IPR015943">
    <property type="entry name" value="WD40/YVTN_repeat-like_dom_sf"/>
</dbReference>
<keyword evidence="7" id="KW-0472">Membrane</keyword>
<dbReference type="SUPFAM" id="SSF50998">
    <property type="entry name" value="Quinoprotein alcohol dehydrogenase-like"/>
    <property type="match status" value="1"/>
</dbReference>
<dbReference type="PRINTS" id="PR00320">
    <property type="entry name" value="GPROTEINBRPT"/>
</dbReference>
<dbReference type="GO" id="GO:0004674">
    <property type="term" value="F:protein serine/threonine kinase activity"/>
    <property type="evidence" value="ECO:0007669"/>
    <property type="project" value="UniProtKB-EC"/>
</dbReference>
<evidence type="ECO:0000256" key="7">
    <source>
        <dbReference type="SAM" id="Phobius"/>
    </source>
</evidence>
<keyword evidence="9" id="KW-0418">Kinase</keyword>
<dbReference type="GO" id="GO:0005524">
    <property type="term" value="F:ATP binding"/>
    <property type="evidence" value="ECO:0007669"/>
    <property type="project" value="UniProtKB-UniRule"/>
</dbReference>
<dbReference type="InterPro" id="IPR008271">
    <property type="entry name" value="Ser/Thr_kinase_AS"/>
</dbReference>
<dbReference type="PROSITE" id="PS00107">
    <property type="entry name" value="PROTEIN_KINASE_ATP"/>
    <property type="match status" value="1"/>
</dbReference>
<evidence type="ECO:0000313" key="10">
    <source>
        <dbReference type="Proteomes" id="UP000320496"/>
    </source>
</evidence>
<dbReference type="InterPro" id="IPR001680">
    <property type="entry name" value="WD40_rpt"/>
</dbReference>
<feature type="repeat" description="WD" evidence="5">
    <location>
        <begin position="989"/>
        <end position="1030"/>
    </location>
</feature>
<protein>
    <submittedName>
        <fullName evidence="9">Serine/threonine-protein kinase StkP</fullName>
        <ecNumber evidence="9">2.7.11.1</ecNumber>
    </submittedName>
</protein>
<dbReference type="SMART" id="SM00320">
    <property type="entry name" value="WD40"/>
    <property type="match status" value="12"/>
</dbReference>
<evidence type="ECO:0000313" key="9">
    <source>
        <dbReference type="EMBL" id="QDU35953.1"/>
    </source>
</evidence>
<dbReference type="PROSITE" id="PS00678">
    <property type="entry name" value="WD_REPEATS_1"/>
    <property type="match status" value="3"/>
</dbReference>
<dbReference type="PROSITE" id="PS00108">
    <property type="entry name" value="PROTEIN_KINASE_ST"/>
    <property type="match status" value="1"/>
</dbReference>
<evidence type="ECO:0000256" key="2">
    <source>
        <dbReference type="ARBA" id="ARBA00022737"/>
    </source>
</evidence>
<evidence type="ECO:0000256" key="6">
    <source>
        <dbReference type="PROSITE-ProRule" id="PRU10141"/>
    </source>
</evidence>
<dbReference type="AlphaFoldDB" id="A0A517Z0H0"/>
<dbReference type="InterPro" id="IPR011009">
    <property type="entry name" value="Kinase-like_dom_sf"/>
</dbReference>
<dbReference type="PROSITE" id="PS50082">
    <property type="entry name" value="WD_REPEATS_2"/>
    <property type="match status" value="6"/>
</dbReference>
<keyword evidence="4 6" id="KW-0067">ATP-binding</keyword>
<dbReference type="InterPro" id="IPR011047">
    <property type="entry name" value="Quinoprotein_ADH-like_sf"/>
</dbReference>
<dbReference type="InterPro" id="IPR019775">
    <property type="entry name" value="WD40_repeat_CS"/>
</dbReference>
<reference evidence="9 10" key="1">
    <citation type="submission" date="2019-02" db="EMBL/GenBank/DDBJ databases">
        <title>Deep-cultivation of Planctomycetes and their phenomic and genomic characterization uncovers novel biology.</title>
        <authorList>
            <person name="Wiegand S."/>
            <person name="Jogler M."/>
            <person name="Boedeker C."/>
            <person name="Pinto D."/>
            <person name="Vollmers J."/>
            <person name="Rivas-Marin E."/>
            <person name="Kohn T."/>
            <person name="Peeters S.H."/>
            <person name="Heuer A."/>
            <person name="Rast P."/>
            <person name="Oberbeckmann S."/>
            <person name="Bunk B."/>
            <person name="Jeske O."/>
            <person name="Meyerdierks A."/>
            <person name="Storesund J.E."/>
            <person name="Kallscheuer N."/>
            <person name="Luecker S."/>
            <person name="Lage O.M."/>
            <person name="Pohl T."/>
            <person name="Merkel B.J."/>
            <person name="Hornburger P."/>
            <person name="Mueller R.-W."/>
            <person name="Bruemmer F."/>
            <person name="Labrenz M."/>
            <person name="Spormann A.M."/>
            <person name="Op den Camp H."/>
            <person name="Overmann J."/>
            <person name="Amann R."/>
            <person name="Jetten M.S.M."/>
            <person name="Mascher T."/>
            <person name="Medema M.H."/>
            <person name="Devos D.P."/>
            <person name="Kaster A.-K."/>
            <person name="Ovreas L."/>
            <person name="Rohde M."/>
            <person name="Galperin M.Y."/>
            <person name="Jogler C."/>
        </authorList>
    </citation>
    <scope>NUCLEOTIDE SEQUENCE [LARGE SCALE GENOMIC DNA]</scope>
    <source>
        <strain evidence="9 10">Mal4</strain>
    </source>
</reference>
<sequence>MIDSPGGELSDILESACELQYQAWAAGNPIPLADLLARFPDVAADPEAANDLLYGEVLLAREFASECRFEDICAAFPDHAPRLRRQVALRDALEGTERTSEETVTWSSPSGRGLNPQTRLGDFEIIREIGRGGMGVVYHALDLQLGREVALKVLKHGELADARDVARFQNEVIAAAALDDPNIVAVYETGQHGEWCYYAMQYVRGGSLADARNRFVSRPRDATRLMVTVARAVQHMHLQGILHRDLKPSNVLLDEDNRPLVADFGLARIVYADAVTGTGELMGTVPFMAPELVRGGTRRASILTDVYGLGTILYTLLAGHWPYSSSDPVTTMRQISAGALPDVRRENPSVDSDLSTILGKALASAPADRYQSAADLADDLERYLEHRPIRARRAGRVEATWKWIRRKPTHAAVTVTITLLLISLLGVWLVGSIRERRLNGELAARLREVEETSAYNRELLYASDMRLVSRVLAEADSSQALDLLNRHIPQAGADDPRGIEWYFFRSQAVAPAVPLIESSEPGYYVSFSPSGDRVCVTGAGGRVTILDAETAQTERVIGTRQGEVNGLAWSPDGQLLASAGDDGTICLWDVATGRRERQIAAHDGEAYQVVFLRAGRQLVSCGKDPVVRLWNVATGQPAGVLEGHTDDVEALAVSPDGTALATVSSDRSLRFWDLTEPSPSGHRWPLAAKGSSVAFTHDGAMLAAAELSGHVHVLQLATLKSNLPSWTALLHADGVQSLAFIGESCRLATGDRSGTIRLWEPEPVPGGTTTESDHARRAWQAHDDRIYGLAVSNDGSRLASTSRDGRSLLWHTPMQPRTRSLETPGAGFTAIDSLPETGELVTVDGGGQVTLRNLRQNSTRVFACPVEKWDAVAGLPDGRIALANAESNRLLIWDLETERKLVETTFAETSTRDVELAPSPDGRSIALARYSHDEPALLLETKSLDIIDEIPTSAAQAIAWSPRDNVVAVGSMNDILIWDHATGKLLRRLSGHPATIHSLAFSPDGRFLASGGDGRSVRLWDVESGRQVMQGQVGRRLVTAVRFASDARTLIAADAFHRSIRIWNVATGQAMGILTQIPGQPQQIRVLHDGQRVAILTDDGQIHVLEADRER</sequence>
<dbReference type="Pfam" id="PF00400">
    <property type="entry name" value="WD40"/>
    <property type="match status" value="6"/>
</dbReference>